<dbReference type="InterPro" id="IPR050390">
    <property type="entry name" value="C5-Methyltransferase"/>
</dbReference>
<dbReference type="GO" id="GO:0005634">
    <property type="term" value="C:nucleus"/>
    <property type="evidence" value="ECO:0007669"/>
    <property type="project" value="UniProtKB-SubCell"/>
</dbReference>
<dbReference type="OrthoDB" id="5376140at2759"/>
<name>A0A074ZMB2_AURSE</name>
<evidence type="ECO:0000256" key="1">
    <source>
        <dbReference type="ARBA" id="ARBA00004123"/>
    </source>
</evidence>
<dbReference type="InterPro" id="IPR029063">
    <property type="entry name" value="SAM-dependent_MTases_sf"/>
</dbReference>
<protein>
    <recommendedName>
        <fullName evidence="2">DNA (cytosine-5-)-methyltransferase</fullName>
        <ecNumber evidence="2">2.1.1.37</ecNumber>
    </recommendedName>
</protein>
<comment type="subcellular location">
    <subcellularLocation>
        <location evidence="1">Nucleus</location>
    </subcellularLocation>
</comment>
<sequence>MALPFTYPTPEATDSPSSRDESRTRKHGEEKHSSGSDDAHSQQPAPKRQKVIVQSEHQAINELAAIWNAADRPRDDCNIWELTDFTIYHRSDYFRHANELCPVHHLMAESGVNQLVFDGVISVDTEQRSVKGVSFDCLALEGYGDEGESSSVSACIQSPLGKRGNVWYQLKRPAREYTRYYDASLWVFQFTKYVIDFLECSERPVTLCLFRRQFYAYVNQVYQHSMSTKEWLRKHPSHDFGQAFCANLAFLIRECYSVNKQLLKQPIFGETDVQRLRAIPTEVSAYKKTVVTPFVFESFHKMPFNFQMQVLQDVDPTTYQRQLSRRNQLGLTPLGCRPTSIPPFQNTATATARKIRKGDVISVFADKKSQWRGSRGTVWYAFVQEVRKWKNGALKLDILWLYEPSDTTLGHGHYPYQNELFISDNCSCGENAIDAETVQSIVPVQWFVTNPGQSQGFFVRQKFRTEPMLGAYDFTQLQPSDFTCVCRHTETEMDKVAKEFGIGDTVLVYHQTETTLILEPAIIRGFTSRQIALQALLRCRRDLGNDRAPPNQLELADGTFEVGPESITRSCKIATFATITDVKSPYDRGGAGDYWFVVSSTKPTWNFKQETTTSRLNGMGIFCGAGSLDRGLEEGGGLKFKWGIDIAQHALHSYRANSREPEKLSLFLGSVDDYLAKAIQGSADHRIATIGDVDVLAAGSPCPGFSVLQPDKNSIPSLRNCSLVASVCSYVDLFMPTYLVLENVIGMASAPKNAKELNVFSQVLCCLVSMGYQVKQLLMDPGHYGSCQSRQRLFILATAPGIIPPESPPQTHACVELSRTNAIGYASNGLPFGQRKHDVCPLPSLTAEDAFGDLPNIADGHVQTCVQVPDHRLCRYEDLRTRAIIQMVPRWPRGQGFMQAYAAGKMSKQAIADYRWANQYRGSKHSKSWSRLYPDRLVGCLTTMIQPHDSFIGRTLHWDQPRLMSVMEARRVQGLPDNEIVIGKPSQQWRQIGNGVDRKVAFALGLQIAKAHQKTVAAKDLRDGSFSQTKLESRQEVVAQLLPDASASAIENLTASDKEVAESTTHGGVVLRALFEVYTEAPVKGVFQKDGVEYIVID</sequence>
<evidence type="ECO:0000256" key="4">
    <source>
        <dbReference type="ARBA" id="ARBA00022679"/>
    </source>
</evidence>
<dbReference type="InParanoid" id="A0A074ZMB2"/>
<dbReference type="Pfam" id="PF25423">
    <property type="entry name" value="DUF7893"/>
    <property type="match status" value="1"/>
</dbReference>
<keyword evidence="7" id="KW-0539">Nucleus</keyword>
<dbReference type="InterPro" id="IPR001525">
    <property type="entry name" value="C5_MeTfrase"/>
</dbReference>
<dbReference type="GO" id="GO:0044027">
    <property type="term" value="P:negative regulation of gene expression via chromosomal CpG island methylation"/>
    <property type="evidence" value="ECO:0007669"/>
    <property type="project" value="TreeGrafter"/>
</dbReference>
<dbReference type="GO" id="GO:0032259">
    <property type="term" value="P:methylation"/>
    <property type="evidence" value="ECO:0007669"/>
    <property type="project" value="UniProtKB-KW"/>
</dbReference>
<reference evidence="11 12" key="1">
    <citation type="journal article" date="2014" name="BMC Genomics">
        <title>Genome sequencing of four Aureobasidium pullulans varieties: biotechnological potential, stress tolerance, and description of new species.</title>
        <authorList>
            <person name="Gostin Ar C."/>
            <person name="Ohm R.A."/>
            <person name="Kogej T."/>
            <person name="Sonjak S."/>
            <person name="Turk M."/>
            <person name="Zajc J."/>
            <person name="Zalar P."/>
            <person name="Grube M."/>
            <person name="Sun H."/>
            <person name="Han J."/>
            <person name="Sharma A."/>
            <person name="Chiniquy J."/>
            <person name="Ngan C.Y."/>
            <person name="Lipzen A."/>
            <person name="Barry K."/>
            <person name="Grigoriev I.V."/>
            <person name="Gunde-Cimerman N."/>
        </authorList>
    </citation>
    <scope>NUCLEOTIDE SEQUENCE [LARGE SCALE GENOMIC DNA]</scope>
    <source>
        <strain evidence="11 12">EXF-2481</strain>
    </source>
</reference>
<dbReference type="EMBL" id="KL584750">
    <property type="protein sequence ID" value="KEQ99516.1"/>
    <property type="molecule type" value="Genomic_DNA"/>
</dbReference>
<proteinExistence type="inferred from homology"/>
<dbReference type="InterPro" id="IPR018117">
    <property type="entry name" value="C5_DNA_meth_AS"/>
</dbReference>
<evidence type="ECO:0000256" key="5">
    <source>
        <dbReference type="ARBA" id="ARBA00022691"/>
    </source>
</evidence>
<dbReference type="GO" id="GO:0003677">
    <property type="term" value="F:DNA binding"/>
    <property type="evidence" value="ECO:0007669"/>
    <property type="project" value="UniProtKB-KW"/>
</dbReference>
<feature type="active site" evidence="8">
    <location>
        <position position="702"/>
    </location>
</feature>
<dbReference type="RefSeq" id="XP_013347853.1">
    <property type="nucleotide sequence ID" value="XM_013492399.1"/>
</dbReference>
<gene>
    <name evidence="11" type="ORF">AUEXF2481DRAFT_1013</name>
</gene>
<dbReference type="EC" id="2.1.1.37" evidence="2"/>
<dbReference type="Gene3D" id="2.30.30.490">
    <property type="match status" value="1"/>
</dbReference>
<feature type="region of interest" description="Disordered" evidence="9">
    <location>
        <begin position="1"/>
        <end position="50"/>
    </location>
</feature>
<evidence type="ECO:0000313" key="11">
    <source>
        <dbReference type="EMBL" id="KEQ99516.1"/>
    </source>
</evidence>
<dbReference type="GO" id="GO:0003886">
    <property type="term" value="F:DNA (cytosine-5-)-methyltransferase activity"/>
    <property type="evidence" value="ECO:0007669"/>
    <property type="project" value="UniProtKB-EC"/>
</dbReference>
<accession>A0A074ZMB2</accession>
<dbReference type="PROSITE" id="PS00094">
    <property type="entry name" value="C5_MTASE_1"/>
    <property type="match status" value="1"/>
</dbReference>
<evidence type="ECO:0000256" key="2">
    <source>
        <dbReference type="ARBA" id="ARBA00011975"/>
    </source>
</evidence>
<feature type="compositionally biased region" description="Basic and acidic residues" evidence="9">
    <location>
        <begin position="17"/>
        <end position="40"/>
    </location>
</feature>
<dbReference type="InterPro" id="IPR057215">
    <property type="entry name" value="DUF7893"/>
</dbReference>
<dbReference type="OMA" id="TFDVIWY"/>
<feature type="domain" description="BAH" evidence="10">
    <location>
        <begin position="353"/>
        <end position="480"/>
    </location>
</feature>
<dbReference type="PANTHER" id="PTHR10629">
    <property type="entry name" value="CYTOSINE-SPECIFIC METHYLTRANSFERASE"/>
    <property type="match status" value="1"/>
</dbReference>
<keyword evidence="3 8" id="KW-0489">Methyltransferase</keyword>
<dbReference type="PANTHER" id="PTHR10629:SF54">
    <property type="entry name" value="DNA METHYLTRANSFERASE DIM-2"/>
    <property type="match status" value="1"/>
</dbReference>
<dbReference type="HOGENOM" id="CLU_003836_1_0_1"/>
<keyword evidence="4 8" id="KW-0808">Transferase</keyword>
<keyword evidence="12" id="KW-1185">Reference proteome</keyword>
<dbReference type="PRINTS" id="PR00105">
    <property type="entry name" value="C5METTRFRASE"/>
</dbReference>
<dbReference type="GeneID" id="25361722"/>
<evidence type="ECO:0000256" key="3">
    <source>
        <dbReference type="ARBA" id="ARBA00022603"/>
    </source>
</evidence>
<dbReference type="PROSITE" id="PS51679">
    <property type="entry name" value="SAM_MT_C5"/>
    <property type="match status" value="1"/>
</dbReference>
<comment type="similarity">
    <text evidence="8">Belongs to the class I-like SAM-binding methyltransferase superfamily. C5-methyltransferase family.</text>
</comment>
<dbReference type="InterPro" id="IPR043151">
    <property type="entry name" value="BAH_sf"/>
</dbReference>
<dbReference type="AlphaFoldDB" id="A0A074ZMB2"/>
<evidence type="ECO:0000256" key="9">
    <source>
        <dbReference type="SAM" id="MobiDB-lite"/>
    </source>
</evidence>
<dbReference type="STRING" id="1043005.A0A074ZMB2"/>
<evidence type="ECO:0000259" key="10">
    <source>
        <dbReference type="PROSITE" id="PS51038"/>
    </source>
</evidence>
<evidence type="ECO:0000256" key="7">
    <source>
        <dbReference type="ARBA" id="ARBA00023242"/>
    </source>
</evidence>
<keyword evidence="6" id="KW-0238">DNA-binding</keyword>
<dbReference type="SUPFAM" id="SSF53335">
    <property type="entry name" value="S-adenosyl-L-methionine-dependent methyltransferases"/>
    <property type="match status" value="1"/>
</dbReference>
<dbReference type="GO" id="GO:0003682">
    <property type="term" value="F:chromatin binding"/>
    <property type="evidence" value="ECO:0007669"/>
    <property type="project" value="InterPro"/>
</dbReference>
<organism evidence="11 12">
    <name type="scientific">Aureobasidium subglaciale (strain EXF-2481)</name>
    <name type="common">Aureobasidium pullulans var. subglaciale</name>
    <dbReference type="NCBI Taxonomy" id="1043005"/>
    <lineage>
        <taxon>Eukaryota</taxon>
        <taxon>Fungi</taxon>
        <taxon>Dikarya</taxon>
        <taxon>Ascomycota</taxon>
        <taxon>Pezizomycotina</taxon>
        <taxon>Dothideomycetes</taxon>
        <taxon>Dothideomycetidae</taxon>
        <taxon>Dothideales</taxon>
        <taxon>Saccotheciaceae</taxon>
        <taxon>Aureobasidium</taxon>
    </lineage>
</organism>
<keyword evidence="5 8" id="KW-0949">S-adenosyl-L-methionine</keyword>
<dbReference type="Proteomes" id="UP000030641">
    <property type="component" value="Unassembled WGS sequence"/>
</dbReference>
<dbReference type="PROSITE" id="PS51038">
    <property type="entry name" value="BAH"/>
    <property type="match status" value="1"/>
</dbReference>
<evidence type="ECO:0000256" key="8">
    <source>
        <dbReference type="PROSITE-ProRule" id="PRU01016"/>
    </source>
</evidence>
<dbReference type="Gene3D" id="3.40.50.150">
    <property type="entry name" value="Vaccinia Virus protein VP39"/>
    <property type="match status" value="1"/>
</dbReference>
<dbReference type="Gene3D" id="3.90.120.10">
    <property type="entry name" value="DNA Methylase, subunit A, domain 2"/>
    <property type="match status" value="1"/>
</dbReference>
<evidence type="ECO:0000313" key="12">
    <source>
        <dbReference type="Proteomes" id="UP000030641"/>
    </source>
</evidence>
<dbReference type="Pfam" id="PF00145">
    <property type="entry name" value="DNA_methylase"/>
    <property type="match status" value="1"/>
</dbReference>
<evidence type="ECO:0000256" key="6">
    <source>
        <dbReference type="ARBA" id="ARBA00023125"/>
    </source>
</evidence>
<dbReference type="InterPro" id="IPR001025">
    <property type="entry name" value="BAH_dom"/>
</dbReference>